<dbReference type="AlphaFoldDB" id="A0AAV1R5B4"/>
<reference evidence="1 2" key="1">
    <citation type="submission" date="2024-01" db="EMBL/GenBank/DDBJ databases">
        <authorList>
            <person name="Waweru B."/>
        </authorList>
    </citation>
    <scope>NUCLEOTIDE SEQUENCE [LARGE SCALE GENOMIC DNA]</scope>
</reference>
<organism evidence="1 2">
    <name type="scientific">Dovyalis caffra</name>
    <dbReference type="NCBI Taxonomy" id="77055"/>
    <lineage>
        <taxon>Eukaryota</taxon>
        <taxon>Viridiplantae</taxon>
        <taxon>Streptophyta</taxon>
        <taxon>Embryophyta</taxon>
        <taxon>Tracheophyta</taxon>
        <taxon>Spermatophyta</taxon>
        <taxon>Magnoliopsida</taxon>
        <taxon>eudicotyledons</taxon>
        <taxon>Gunneridae</taxon>
        <taxon>Pentapetalae</taxon>
        <taxon>rosids</taxon>
        <taxon>fabids</taxon>
        <taxon>Malpighiales</taxon>
        <taxon>Salicaceae</taxon>
        <taxon>Flacourtieae</taxon>
        <taxon>Dovyalis</taxon>
    </lineage>
</organism>
<proteinExistence type="predicted"/>
<keyword evidence="2" id="KW-1185">Reference proteome</keyword>
<evidence type="ECO:0000313" key="1">
    <source>
        <dbReference type="EMBL" id="CAK7327501.1"/>
    </source>
</evidence>
<protein>
    <submittedName>
        <fullName evidence="1">Uncharacterized protein</fullName>
    </submittedName>
</protein>
<comment type="caution">
    <text evidence="1">The sequence shown here is derived from an EMBL/GenBank/DDBJ whole genome shotgun (WGS) entry which is preliminary data.</text>
</comment>
<name>A0AAV1R5B4_9ROSI</name>
<accession>A0AAV1R5B4</accession>
<dbReference type="EMBL" id="CAWUPB010000857">
    <property type="protein sequence ID" value="CAK7327501.1"/>
    <property type="molecule type" value="Genomic_DNA"/>
</dbReference>
<dbReference type="Proteomes" id="UP001314170">
    <property type="component" value="Unassembled WGS sequence"/>
</dbReference>
<evidence type="ECO:0000313" key="2">
    <source>
        <dbReference type="Proteomes" id="UP001314170"/>
    </source>
</evidence>
<sequence length="132" mass="14936">MREKKYRAVTYSVSKASDERKPVITISNAHIGSVGSNFSHGANFATAGSIVRLQDTAKAAKWMESHFIRRSICSIFNKKIPDAVKEYEYSKPSYKVLSNNVTQEGFWDFADKGRLFSQSLSINYKLINEIFA</sequence>
<gene>
    <name evidence="1" type="ORF">DCAF_LOCUS5213</name>
</gene>